<dbReference type="FunFam" id="3.40.50.12160:FF:000003">
    <property type="entry name" value="CDK5 regulatory subunit-associated protein 1"/>
    <property type="match status" value="1"/>
</dbReference>
<dbReference type="AlphaFoldDB" id="A0A3P7JWW2"/>
<dbReference type="PANTHER" id="PTHR43020">
    <property type="entry name" value="CDK5 REGULATORY SUBUNIT-ASSOCIATED PROTEIN 1"/>
    <property type="match status" value="1"/>
</dbReference>
<evidence type="ECO:0000313" key="7">
    <source>
        <dbReference type="EMBL" id="VDM83394.1"/>
    </source>
</evidence>
<dbReference type="GO" id="GO:0051539">
    <property type="term" value="F:4 iron, 4 sulfur cluster binding"/>
    <property type="evidence" value="ECO:0007669"/>
    <property type="project" value="UniProtKB-KW"/>
</dbReference>
<protein>
    <recommendedName>
        <fullName evidence="6">MTTase N-terminal domain-containing protein</fullName>
    </recommendedName>
</protein>
<evidence type="ECO:0000256" key="3">
    <source>
        <dbReference type="ARBA" id="ARBA00022723"/>
    </source>
</evidence>
<keyword evidence="2" id="KW-0949">S-adenosyl-L-methionine</keyword>
<keyword evidence="4" id="KW-0408">Iron</keyword>
<dbReference type="Proteomes" id="UP000270094">
    <property type="component" value="Unassembled WGS sequence"/>
</dbReference>
<feature type="domain" description="MTTase N-terminal" evidence="6">
    <location>
        <begin position="74"/>
        <end position="152"/>
    </location>
</feature>
<organism evidence="7 8">
    <name type="scientific">Strongylus vulgaris</name>
    <name type="common">Blood worm</name>
    <dbReference type="NCBI Taxonomy" id="40348"/>
    <lineage>
        <taxon>Eukaryota</taxon>
        <taxon>Metazoa</taxon>
        <taxon>Ecdysozoa</taxon>
        <taxon>Nematoda</taxon>
        <taxon>Chromadorea</taxon>
        <taxon>Rhabditida</taxon>
        <taxon>Rhabditina</taxon>
        <taxon>Rhabditomorpha</taxon>
        <taxon>Strongyloidea</taxon>
        <taxon>Strongylidae</taxon>
        <taxon>Strongylus</taxon>
    </lineage>
</organism>
<dbReference type="GO" id="GO:0005829">
    <property type="term" value="C:cytosol"/>
    <property type="evidence" value="ECO:0007669"/>
    <property type="project" value="TreeGrafter"/>
</dbReference>
<keyword evidence="1" id="KW-0004">4Fe-4S</keyword>
<name>A0A3P7JWW2_STRVU</name>
<accession>A0A3P7JWW2</accession>
<evidence type="ECO:0000313" key="8">
    <source>
        <dbReference type="Proteomes" id="UP000270094"/>
    </source>
</evidence>
<proteinExistence type="predicted"/>
<reference evidence="7 8" key="1">
    <citation type="submission" date="2018-11" db="EMBL/GenBank/DDBJ databases">
        <authorList>
            <consortium name="Pathogen Informatics"/>
        </authorList>
    </citation>
    <scope>NUCLEOTIDE SEQUENCE [LARGE SCALE GENOMIC DNA]</scope>
</reference>
<dbReference type="OrthoDB" id="190098at2759"/>
<dbReference type="GO" id="GO:0046872">
    <property type="term" value="F:metal ion binding"/>
    <property type="evidence" value="ECO:0007669"/>
    <property type="project" value="UniProtKB-KW"/>
</dbReference>
<evidence type="ECO:0000256" key="4">
    <source>
        <dbReference type="ARBA" id="ARBA00023004"/>
    </source>
</evidence>
<evidence type="ECO:0000259" key="6">
    <source>
        <dbReference type="PROSITE" id="PS51449"/>
    </source>
</evidence>
<dbReference type="InterPro" id="IPR013848">
    <property type="entry name" value="Methylthiotransferase_N"/>
</dbReference>
<keyword evidence="8" id="KW-1185">Reference proteome</keyword>
<dbReference type="Pfam" id="PF00919">
    <property type="entry name" value="UPF0004"/>
    <property type="match status" value="1"/>
</dbReference>
<dbReference type="GO" id="GO:0005739">
    <property type="term" value="C:mitochondrion"/>
    <property type="evidence" value="ECO:0007669"/>
    <property type="project" value="TreeGrafter"/>
</dbReference>
<sequence>MNCHIISLIKRAAPRSLRFYSCEVATSTATNHRRRTVPNDGLKIDHFLKQKVRLPKISPTVAETSYLDPEDISGLVKYVTYGCQMNVNDMEVVRSLLKSNDYFETDDLLEADVVVLITCSIREGAEDKVWRELKRIKHVARRKPIVGVLGIF</sequence>
<dbReference type="Gene3D" id="3.40.50.12160">
    <property type="entry name" value="Methylthiotransferase, N-terminal domain"/>
    <property type="match status" value="1"/>
</dbReference>
<dbReference type="InterPro" id="IPR038135">
    <property type="entry name" value="Methylthiotransferase_N_sf"/>
</dbReference>
<evidence type="ECO:0000256" key="2">
    <source>
        <dbReference type="ARBA" id="ARBA00022691"/>
    </source>
</evidence>
<evidence type="ECO:0000256" key="1">
    <source>
        <dbReference type="ARBA" id="ARBA00022485"/>
    </source>
</evidence>
<keyword evidence="3" id="KW-0479">Metal-binding</keyword>
<dbReference type="EMBL" id="UYYB01122841">
    <property type="protein sequence ID" value="VDM83394.1"/>
    <property type="molecule type" value="Genomic_DNA"/>
</dbReference>
<keyword evidence="5" id="KW-0411">Iron-sulfur</keyword>
<dbReference type="PROSITE" id="PS51449">
    <property type="entry name" value="MTTASE_N"/>
    <property type="match status" value="1"/>
</dbReference>
<dbReference type="GO" id="GO:0035597">
    <property type="term" value="F:tRNA-2-methylthio-N(6)-dimethylallyladenosine(37) synthase activity"/>
    <property type="evidence" value="ECO:0007669"/>
    <property type="project" value="TreeGrafter"/>
</dbReference>
<gene>
    <name evidence="7" type="ORF">SVUK_LOCUS18392</name>
</gene>
<evidence type="ECO:0000256" key="5">
    <source>
        <dbReference type="ARBA" id="ARBA00023014"/>
    </source>
</evidence>
<dbReference type="PANTHER" id="PTHR43020:SF2">
    <property type="entry name" value="MITOCHONDRIAL TRNA METHYLTHIOTRANSFERASE CDK5RAP1"/>
    <property type="match status" value="1"/>
</dbReference>